<name>A0A5N6ZIU3_9EURO</name>
<dbReference type="AlphaFoldDB" id="A0A5N6ZIU3"/>
<proteinExistence type="predicted"/>
<evidence type="ECO:0000313" key="3">
    <source>
        <dbReference type="Proteomes" id="UP000327118"/>
    </source>
</evidence>
<dbReference type="EMBL" id="ML739034">
    <property type="protein sequence ID" value="KAE8356866.1"/>
    <property type="molecule type" value="Genomic_DNA"/>
</dbReference>
<feature type="compositionally biased region" description="Low complexity" evidence="1">
    <location>
        <begin position="119"/>
        <end position="131"/>
    </location>
</feature>
<evidence type="ECO:0000256" key="1">
    <source>
        <dbReference type="SAM" id="MobiDB-lite"/>
    </source>
</evidence>
<gene>
    <name evidence="2" type="ORF">BDV28DRAFT_144779</name>
</gene>
<evidence type="ECO:0000313" key="2">
    <source>
        <dbReference type="EMBL" id="KAE8356866.1"/>
    </source>
</evidence>
<keyword evidence="3" id="KW-1185">Reference proteome</keyword>
<feature type="region of interest" description="Disordered" evidence="1">
    <location>
        <begin position="84"/>
        <end position="137"/>
    </location>
</feature>
<dbReference type="Proteomes" id="UP000327118">
    <property type="component" value="Unassembled WGS sequence"/>
</dbReference>
<sequence>MTDTPTLHTFKAHAKTAVAAGGAVYAADQLIKSFDDDDDDSSTTSHLLKAAVGAAVAVGALEMLNHDEHLPSYRRLFKKKYEGHSSSHEHSRSYKEEDVHTEAGAEVTDTRLVRKEQRSGSSSRSSSVSSHESGHKRRLAEELIGAYSLGKQLLGDKKHQVAHLVADAVGAAALLKEIKHHDLRNL</sequence>
<feature type="compositionally biased region" description="Basic and acidic residues" evidence="1">
    <location>
        <begin position="84"/>
        <end position="118"/>
    </location>
</feature>
<organism evidence="2 3">
    <name type="scientific">Aspergillus coremiiformis</name>
    <dbReference type="NCBI Taxonomy" id="138285"/>
    <lineage>
        <taxon>Eukaryota</taxon>
        <taxon>Fungi</taxon>
        <taxon>Dikarya</taxon>
        <taxon>Ascomycota</taxon>
        <taxon>Pezizomycotina</taxon>
        <taxon>Eurotiomycetes</taxon>
        <taxon>Eurotiomycetidae</taxon>
        <taxon>Eurotiales</taxon>
        <taxon>Aspergillaceae</taxon>
        <taxon>Aspergillus</taxon>
        <taxon>Aspergillus subgen. Circumdati</taxon>
    </lineage>
</organism>
<accession>A0A5N6ZIU3</accession>
<reference evidence="3" key="1">
    <citation type="submission" date="2019-04" db="EMBL/GenBank/DDBJ databases">
        <title>Friends and foes A comparative genomics studyof 23 Aspergillus species from section Flavi.</title>
        <authorList>
            <consortium name="DOE Joint Genome Institute"/>
            <person name="Kjaerbolling I."/>
            <person name="Vesth T."/>
            <person name="Frisvad J.C."/>
            <person name="Nybo J.L."/>
            <person name="Theobald S."/>
            <person name="Kildgaard S."/>
            <person name="Isbrandt T."/>
            <person name="Kuo A."/>
            <person name="Sato A."/>
            <person name="Lyhne E.K."/>
            <person name="Kogle M.E."/>
            <person name="Wiebenga A."/>
            <person name="Kun R.S."/>
            <person name="Lubbers R.J."/>
            <person name="Makela M.R."/>
            <person name="Barry K."/>
            <person name="Chovatia M."/>
            <person name="Clum A."/>
            <person name="Daum C."/>
            <person name="Haridas S."/>
            <person name="He G."/>
            <person name="LaButti K."/>
            <person name="Lipzen A."/>
            <person name="Mondo S."/>
            <person name="Riley R."/>
            <person name="Salamov A."/>
            <person name="Simmons B.A."/>
            <person name="Magnuson J.K."/>
            <person name="Henrissat B."/>
            <person name="Mortensen U.H."/>
            <person name="Larsen T.O."/>
            <person name="Devries R.P."/>
            <person name="Grigoriev I.V."/>
            <person name="Machida M."/>
            <person name="Baker S.E."/>
            <person name="Andersen M.R."/>
        </authorList>
    </citation>
    <scope>NUCLEOTIDE SEQUENCE [LARGE SCALE GENOMIC DNA]</scope>
    <source>
        <strain evidence="3">CBS 553.77</strain>
    </source>
</reference>
<protein>
    <submittedName>
        <fullName evidence="2">Uncharacterized protein</fullName>
    </submittedName>
</protein>